<dbReference type="RefSeq" id="WP_092157235.1">
    <property type="nucleotide sequence ID" value="NZ_FNGA01000001.1"/>
</dbReference>
<evidence type="ECO:0000313" key="1">
    <source>
        <dbReference type="EMBL" id="SDK33656.1"/>
    </source>
</evidence>
<proteinExistence type="predicted"/>
<accession>A0A1G9B239</accession>
<organism evidence="1 2">
    <name type="scientific">Maridesulfovibrio ferrireducens</name>
    <dbReference type="NCBI Taxonomy" id="246191"/>
    <lineage>
        <taxon>Bacteria</taxon>
        <taxon>Pseudomonadati</taxon>
        <taxon>Thermodesulfobacteriota</taxon>
        <taxon>Desulfovibrionia</taxon>
        <taxon>Desulfovibrionales</taxon>
        <taxon>Desulfovibrionaceae</taxon>
        <taxon>Maridesulfovibrio</taxon>
    </lineage>
</organism>
<keyword evidence="2" id="KW-1185">Reference proteome</keyword>
<dbReference type="EMBL" id="FNGA01000001">
    <property type="protein sequence ID" value="SDK33656.1"/>
    <property type="molecule type" value="Genomic_DNA"/>
</dbReference>
<dbReference type="STRING" id="246191.SAMN05660337_0126"/>
<dbReference type="OrthoDB" id="5459869at2"/>
<gene>
    <name evidence="1" type="ORF">SAMN05660337_0126</name>
</gene>
<evidence type="ECO:0000313" key="2">
    <source>
        <dbReference type="Proteomes" id="UP000199053"/>
    </source>
</evidence>
<name>A0A1G9B239_9BACT</name>
<dbReference type="Proteomes" id="UP000199053">
    <property type="component" value="Unassembled WGS sequence"/>
</dbReference>
<dbReference type="AlphaFoldDB" id="A0A1G9B239"/>
<sequence>MSWKVAESYPLKDVDPAELRYKWEEIAIDMALIPEKNVRVYIEDGIVRIEVSIELWDCMAGI</sequence>
<reference evidence="2" key="1">
    <citation type="submission" date="2016-10" db="EMBL/GenBank/DDBJ databases">
        <authorList>
            <person name="Varghese N."/>
            <person name="Submissions S."/>
        </authorList>
    </citation>
    <scope>NUCLEOTIDE SEQUENCE [LARGE SCALE GENOMIC DNA]</scope>
    <source>
        <strain evidence="2">DSM 16995</strain>
    </source>
</reference>
<protein>
    <submittedName>
        <fullName evidence="1">Uncharacterized protein</fullName>
    </submittedName>
</protein>